<feature type="compositionally biased region" description="Polar residues" evidence="1">
    <location>
        <begin position="36"/>
        <end position="45"/>
    </location>
</feature>
<dbReference type="EMBL" id="FX115809">
    <property type="protein sequence ID" value="BAJ77912.1"/>
    <property type="molecule type" value="mRNA"/>
</dbReference>
<accession>F0X5P1</accession>
<reference evidence="2" key="1">
    <citation type="submission" date="2011-02" db="EMBL/GenBank/DDBJ databases">
        <title>Construction and analysis of full-length cDNA library of Cryptosporidium parvum.</title>
        <authorList>
            <person name="Yamagishi J."/>
            <person name="Wakaguri H."/>
            <person name="Sugano S."/>
            <person name="Kawano S."/>
            <person name="Fujisaki K."/>
            <person name="Sugimoto C."/>
            <person name="Watanabe J."/>
            <person name="Suzuki Y."/>
            <person name="Kimata I."/>
            <person name="Xuan X."/>
        </authorList>
    </citation>
    <scope>NUCLEOTIDE SEQUENCE</scope>
    <source>
        <strain evidence="2">HNJ-1</strain>
    </source>
</reference>
<organism evidence="2">
    <name type="scientific">Cryptosporidium parvum</name>
    <dbReference type="NCBI Taxonomy" id="5807"/>
    <lineage>
        <taxon>Eukaryota</taxon>
        <taxon>Sar</taxon>
        <taxon>Alveolata</taxon>
        <taxon>Apicomplexa</taxon>
        <taxon>Conoidasida</taxon>
        <taxon>Coccidia</taxon>
        <taxon>Eucoccidiorida</taxon>
        <taxon>Eimeriorina</taxon>
        <taxon>Cryptosporidiidae</taxon>
        <taxon>Cryptosporidium</taxon>
    </lineage>
</organism>
<sequence length="45" mass="5233">MQSRTIQFVCQITYLDAHRLYHNVRSNKQKKGNMKSDITTSSDMG</sequence>
<name>F0X5P1_CRYPV</name>
<evidence type="ECO:0000256" key="1">
    <source>
        <dbReference type="SAM" id="MobiDB-lite"/>
    </source>
</evidence>
<protein>
    <submittedName>
        <fullName evidence="2">Uncharacterized protein</fullName>
    </submittedName>
</protein>
<evidence type="ECO:0000313" key="2">
    <source>
        <dbReference type="EMBL" id="BAJ77912.1"/>
    </source>
</evidence>
<dbReference type="AlphaFoldDB" id="F0X5P1"/>
<proteinExistence type="evidence at transcript level"/>
<feature type="region of interest" description="Disordered" evidence="1">
    <location>
        <begin position="26"/>
        <end position="45"/>
    </location>
</feature>